<keyword evidence="3" id="KW-1185">Reference proteome</keyword>
<evidence type="ECO:0000256" key="1">
    <source>
        <dbReference type="SAM" id="MobiDB-lite"/>
    </source>
</evidence>
<sequence>MKMKLLIFFSVMSAAVMAVMIFQTLRQELNLRNMRERLVESAVELRRKEDSVVDMKNKVLELKGTLEAANSKLDALKKKKEEADRAAKEAEKILESCNSEKAETEKRKAELEEATSKVKGDHEEAKNKAQEEIQSLKQQILDRDKTICAFADMTKEEARKLCGESAAPK</sequence>
<gene>
    <name evidence="4" type="primary">si:dkey-87o1.2</name>
</gene>
<dbReference type="FunCoup" id="A0A2I4CYD4">
    <property type="interactions" value="48"/>
</dbReference>
<reference evidence="4" key="1">
    <citation type="submission" date="2025-08" db="UniProtKB">
        <authorList>
            <consortium name="RefSeq"/>
        </authorList>
    </citation>
    <scope>IDENTIFICATION</scope>
</reference>
<accession>A0A2I4CYD4</accession>
<evidence type="ECO:0000313" key="3">
    <source>
        <dbReference type="Proteomes" id="UP000192220"/>
    </source>
</evidence>
<keyword evidence="2" id="KW-0732">Signal</keyword>
<dbReference type="RefSeq" id="XP_013884985.1">
    <property type="nucleotide sequence ID" value="XM_014029531.1"/>
</dbReference>
<protein>
    <submittedName>
        <fullName evidence="4">Uncharacterized abhydrolase domain-containing protein DDB_G0269086</fullName>
    </submittedName>
</protein>
<feature type="chain" id="PRO_5014152069" evidence="2">
    <location>
        <begin position="19"/>
        <end position="169"/>
    </location>
</feature>
<dbReference type="KEGG" id="alim:106533281"/>
<name>A0A2I4CYD4_AUSLI</name>
<organism evidence="3 4">
    <name type="scientific">Austrofundulus limnaeus</name>
    <name type="common">Annual killifish</name>
    <dbReference type="NCBI Taxonomy" id="52670"/>
    <lineage>
        <taxon>Eukaryota</taxon>
        <taxon>Metazoa</taxon>
        <taxon>Chordata</taxon>
        <taxon>Craniata</taxon>
        <taxon>Vertebrata</taxon>
        <taxon>Euteleostomi</taxon>
        <taxon>Actinopterygii</taxon>
        <taxon>Neopterygii</taxon>
        <taxon>Teleostei</taxon>
        <taxon>Neoteleostei</taxon>
        <taxon>Acanthomorphata</taxon>
        <taxon>Ovalentaria</taxon>
        <taxon>Atherinomorphae</taxon>
        <taxon>Cyprinodontiformes</taxon>
        <taxon>Rivulidae</taxon>
        <taxon>Austrofundulus</taxon>
    </lineage>
</organism>
<dbReference type="InParanoid" id="A0A2I4CYD4"/>
<proteinExistence type="predicted"/>
<dbReference type="OrthoDB" id="8960309at2759"/>
<dbReference type="Proteomes" id="UP000192220">
    <property type="component" value="Unplaced"/>
</dbReference>
<evidence type="ECO:0000256" key="2">
    <source>
        <dbReference type="SAM" id="SignalP"/>
    </source>
</evidence>
<feature type="signal peptide" evidence="2">
    <location>
        <begin position="1"/>
        <end position="18"/>
    </location>
</feature>
<feature type="region of interest" description="Disordered" evidence="1">
    <location>
        <begin position="97"/>
        <end position="131"/>
    </location>
</feature>
<evidence type="ECO:0000313" key="4">
    <source>
        <dbReference type="RefSeq" id="XP_013884985.1"/>
    </source>
</evidence>
<dbReference type="AlphaFoldDB" id="A0A2I4CYD4"/>